<proteinExistence type="predicted"/>
<reference evidence="1" key="3">
    <citation type="submission" date="2022-06" db="UniProtKB">
        <authorList>
            <consortium name="EnsemblPlants"/>
        </authorList>
    </citation>
    <scope>IDENTIFICATION</scope>
</reference>
<accession>A0A8R7TB39</accession>
<name>A0A8R7TB39_TRIUA</name>
<dbReference type="Pfam" id="PF13855">
    <property type="entry name" value="LRR_8"/>
    <property type="match status" value="1"/>
</dbReference>
<sequence>MTTGVYSENDTLFTMHDLVHDLARFFMVNEILVASKQGNSGGSQGNTCHFALLNDCSKPLESPKIRALLFMECGKTKLHGGAFSFSKSMHVLDLSDCSIHKLLDSIGKLKQLRYLMAPRVQDETIPDSFTKQSKLIYLNLHGSHKILALPKLIGEIEGLMYLDLSDCSIGAELPESFERLKELLHLDLSNCCIQKILEALVSFIQLKYLNLSGCRHRTELPRLFGSL</sequence>
<dbReference type="Pfam" id="PF00560">
    <property type="entry name" value="LRR_1"/>
    <property type="match status" value="1"/>
</dbReference>
<dbReference type="Proteomes" id="UP000015106">
    <property type="component" value="Chromosome 1"/>
</dbReference>
<organism evidence="1 2">
    <name type="scientific">Triticum urartu</name>
    <name type="common">Red wild einkorn</name>
    <name type="synonym">Crithodium urartu</name>
    <dbReference type="NCBI Taxonomy" id="4572"/>
    <lineage>
        <taxon>Eukaryota</taxon>
        <taxon>Viridiplantae</taxon>
        <taxon>Streptophyta</taxon>
        <taxon>Embryophyta</taxon>
        <taxon>Tracheophyta</taxon>
        <taxon>Spermatophyta</taxon>
        <taxon>Magnoliopsida</taxon>
        <taxon>Liliopsida</taxon>
        <taxon>Poales</taxon>
        <taxon>Poaceae</taxon>
        <taxon>BOP clade</taxon>
        <taxon>Pooideae</taxon>
        <taxon>Triticodae</taxon>
        <taxon>Triticeae</taxon>
        <taxon>Triticinae</taxon>
        <taxon>Triticum</taxon>
    </lineage>
</organism>
<keyword evidence="2" id="KW-1185">Reference proteome</keyword>
<dbReference type="SUPFAM" id="SSF52058">
    <property type="entry name" value="L domain-like"/>
    <property type="match status" value="1"/>
</dbReference>
<dbReference type="InterPro" id="IPR032675">
    <property type="entry name" value="LRR_dom_sf"/>
</dbReference>
<reference evidence="2" key="1">
    <citation type="journal article" date="2013" name="Nature">
        <title>Draft genome of the wheat A-genome progenitor Triticum urartu.</title>
        <authorList>
            <person name="Ling H.Q."/>
            <person name="Zhao S."/>
            <person name="Liu D."/>
            <person name="Wang J."/>
            <person name="Sun H."/>
            <person name="Zhang C."/>
            <person name="Fan H."/>
            <person name="Li D."/>
            <person name="Dong L."/>
            <person name="Tao Y."/>
            <person name="Gao C."/>
            <person name="Wu H."/>
            <person name="Li Y."/>
            <person name="Cui Y."/>
            <person name="Guo X."/>
            <person name="Zheng S."/>
            <person name="Wang B."/>
            <person name="Yu K."/>
            <person name="Liang Q."/>
            <person name="Yang W."/>
            <person name="Lou X."/>
            <person name="Chen J."/>
            <person name="Feng M."/>
            <person name="Jian J."/>
            <person name="Zhang X."/>
            <person name="Luo G."/>
            <person name="Jiang Y."/>
            <person name="Liu J."/>
            <person name="Wang Z."/>
            <person name="Sha Y."/>
            <person name="Zhang B."/>
            <person name="Wu H."/>
            <person name="Tang D."/>
            <person name="Shen Q."/>
            <person name="Xue P."/>
            <person name="Zou S."/>
            <person name="Wang X."/>
            <person name="Liu X."/>
            <person name="Wang F."/>
            <person name="Yang Y."/>
            <person name="An X."/>
            <person name="Dong Z."/>
            <person name="Zhang K."/>
            <person name="Zhang X."/>
            <person name="Luo M.C."/>
            <person name="Dvorak J."/>
            <person name="Tong Y."/>
            <person name="Wang J."/>
            <person name="Yang H."/>
            <person name="Li Z."/>
            <person name="Wang D."/>
            <person name="Zhang A."/>
            <person name="Wang J."/>
        </authorList>
    </citation>
    <scope>NUCLEOTIDE SEQUENCE</scope>
    <source>
        <strain evidence="2">cv. G1812</strain>
    </source>
</reference>
<evidence type="ECO:0000313" key="1">
    <source>
        <dbReference type="EnsemblPlants" id="TuG1812G0100004766.01.T01"/>
    </source>
</evidence>
<evidence type="ECO:0000313" key="2">
    <source>
        <dbReference type="Proteomes" id="UP000015106"/>
    </source>
</evidence>
<dbReference type="InterPro" id="IPR001611">
    <property type="entry name" value="Leu-rich_rpt"/>
</dbReference>
<dbReference type="Gene3D" id="3.80.10.10">
    <property type="entry name" value="Ribonuclease Inhibitor"/>
    <property type="match status" value="1"/>
</dbReference>
<dbReference type="PANTHER" id="PTHR47186:SF47">
    <property type="match status" value="1"/>
</dbReference>
<protein>
    <submittedName>
        <fullName evidence="1">Uncharacterized protein</fullName>
    </submittedName>
</protein>
<dbReference type="PANTHER" id="PTHR47186">
    <property type="entry name" value="LEUCINE-RICH REPEAT-CONTAINING PROTEIN 57"/>
    <property type="match status" value="1"/>
</dbReference>
<reference evidence="1" key="2">
    <citation type="submission" date="2018-03" db="EMBL/GenBank/DDBJ databases">
        <title>The Triticum urartu genome reveals the dynamic nature of wheat genome evolution.</title>
        <authorList>
            <person name="Ling H."/>
            <person name="Ma B."/>
            <person name="Shi X."/>
            <person name="Liu H."/>
            <person name="Dong L."/>
            <person name="Sun H."/>
            <person name="Cao Y."/>
            <person name="Gao Q."/>
            <person name="Zheng S."/>
            <person name="Li Y."/>
            <person name="Yu Y."/>
            <person name="Du H."/>
            <person name="Qi M."/>
            <person name="Li Y."/>
            <person name="Yu H."/>
            <person name="Cui Y."/>
            <person name="Wang N."/>
            <person name="Chen C."/>
            <person name="Wu H."/>
            <person name="Zhao Y."/>
            <person name="Zhang J."/>
            <person name="Li Y."/>
            <person name="Zhou W."/>
            <person name="Zhang B."/>
            <person name="Hu W."/>
            <person name="Eijk M."/>
            <person name="Tang J."/>
            <person name="Witsenboer H."/>
            <person name="Zhao S."/>
            <person name="Li Z."/>
            <person name="Zhang A."/>
            <person name="Wang D."/>
            <person name="Liang C."/>
        </authorList>
    </citation>
    <scope>NUCLEOTIDE SEQUENCE [LARGE SCALE GENOMIC DNA]</scope>
    <source>
        <strain evidence="1">cv. G1812</strain>
    </source>
</reference>
<dbReference type="EnsemblPlants" id="TuG1812G0100004766.01.T01">
    <property type="protein sequence ID" value="TuG1812G0100004766.01.T01"/>
    <property type="gene ID" value="TuG1812G0100004766.01"/>
</dbReference>
<dbReference type="AlphaFoldDB" id="A0A8R7TB39"/>
<dbReference type="Gramene" id="TuG1812G0100004766.01.T01">
    <property type="protein sequence ID" value="TuG1812G0100004766.01.T01"/>
    <property type="gene ID" value="TuG1812G0100004766.01"/>
</dbReference>